<protein>
    <submittedName>
        <fullName evidence="1">Uncharacterized protein</fullName>
    </submittedName>
</protein>
<dbReference type="EMBL" id="LWID01000002">
    <property type="protein sequence ID" value="MDG6896383.1"/>
    <property type="molecule type" value="Genomic_DNA"/>
</dbReference>
<reference evidence="1" key="1">
    <citation type="submission" date="2016-03" db="EMBL/GenBank/DDBJ databases">
        <title>Co-evolution between Pasteurellaceae and their hosts.</title>
        <authorList>
            <person name="Hansen M.J."/>
            <person name="Bojesen A.M."/>
            <person name="Planet P."/>
        </authorList>
    </citation>
    <scope>NUCLEOTIDE SEQUENCE</scope>
    <source>
        <strain evidence="1">146/S8/89</strain>
    </source>
</reference>
<sequence length="74" mass="8561">MKLKYENSTSLRISRARKILAESLALEISTKCGKVIRPSSVMNFVLDHFLSPQIIDMYVKDFQEQQSAKKENKK</sequence>
<dbReference type="Proteomes" id="UP001155500">
    <property type="component" value="Unassembled WGS sequence"/>
</dbReference>
<proteinExistence type="predicted"/>
<dbReference type="RefSeq" id="WP_279573826.1">
    <property type="nucleotide sequence ID" value="NZ_LWID01000002.1"/>
</dbReference>
<dbReference type="AlphaFoldDB" id="A0A9X4SMQ3"/>
<organism evidence="1 3">
    <name type="scientific">Volucribacter amazonae</name>
    <dbReference type="NCBI Taxonomy" id="256731"/>
    <lineage>
        <taxon>Bacteria</taxon>
        <taxon>Pseudomonadati</taxon>
        <taxon>Pseudomonadota</taxon>
        <taxon>Gammaproteobacteria</taxon>
        <taxon>Pasteurellales</taxon>
        <taxon>Pasteurellaceae</taxon>
        <taxon>Volucribacter</taxon>
    </lineage>
</organism>
<evidence type="ECO:0000313" key="3">
    <source>
        <dbReference type="Proteomes" id="UP001155500"/>
    </source>
</evidence>
<accession>A0A9X4SMQ3</accession>
<gene>
    <name evidence="1" type="ORF">A6A20_12335</name>
    <name evidence="2" type="ORF">A6A20_12545</name>
</gene>
<keyword evidence="3" id="KW-1185">Reference proteome</keyword>
<evidence type="ECO:0000313" key="1">
    <source>
        <dbReference type="EMBL" id="MDG6896383.1"/>
    </source>
</evidence>
<dbReference type="EMBL" id="LWID01000002">
    <property type="protein sequence ID" value="MDG6896425.1"/>
    <property type="molecule type" value="Genomic_DNA"/>
</dbReference>
<comment type="caution">
    <text evidence="1">The sequence shown here is derived from an EMBL/GenBank/DDBJ whole genome shotgun (WGS) entry which is preliminary data.</text>
</comment>
<evidence type="ECO:0000313" key="2">
    <source>
        <dbReference type="EMBL" id="MDG6896425.1"/>
    </source>
</evidence>
<name>A0A9X4SMQ3_9PAST</name>